<keyword evidence="7" id="KW-1185">Reference proteome</keyword>
<dbReference type="GO" id="GO:0005524">
    <property type="term" value="F:ATP binding"/>
    <property type="evidence" value="ECO:0007669"/>
    <property type="project" value="UniProtKB-KW"/>
</dbReference>
<accession>A0A418VVP6</accession>
<protein>
    <submittedName>
        <fullName evidence="6">ATP-binding cassette domain-containing protein</fullName>
    </submittedName>
</protein>
<dbReference type="GO" id="GO:0016887">
    <property type="term" value="F:ATP hydrolysis activity"/>
    <property type="evidence" value="ECO:0007669"/>
    <property type="project" value="InterPro"/>
</dbReference>
<dbReference type="Pfam" id="PF00005">
    <property type="entry name" value="ABC_tran"/>
    <property type="match status" value="2"/>
</dbReference>
<keyword evidence="2" id="KW-0813">Transport</keyword>
<dbReference type="AlphaFoldDB" id="A0A418VVP6"/>
<evidence type="ECO:0000313" key="6">
    <source>
        <dbReference type="EMBL" id="RJF81214.1"/>
    </source>
</evidence>
<dbReference type="PROSITE" id="PS50893">
    <property type="entry name" value="ABC_TRANSPORTER_2"/>
    <property type="match status" value="2"/>
</dbReference>
<evidence type="ECO:0000259" key="5">
    <source>
        <dbReference type="PROSITE" id="PS50893"/>
    </source>
</evidence>
<dbReference type="SUPFAM" id="SSF52540">
    <property type="entry name" value="P-loop containing nucleoside triphosphate hydrolases"/>
    <property type="match status" value="2"/>
</dbReference>
<reference evidence="6 7" key="1">
    <citation type="submission" date="2018-09" db="EMBL/GenBank/DDBJ databases">
        <authorList>
            <person name="Zhu H."/>
        </authorList>
    </citation>
    <scope>NUCLEOTIDE SEQUENCE [LARGE SCALE GENOMIC DNA]</scope>
    <source>
        <strain evidence="6 7">K2W22B-5</strain>
    </source>
</reference>
<sequence length="449" mass="46561">MQPPILIVGQGTAWVRLGRIHLTAGQCGLISGPTGTGKTSVLQALAGVAGWDGRVLAVDGGVAVPVGTACPVALVPHIAETDAPRGDVAEAVGRALRGLPLSEGERERRIAGALADMGLSGLAARRVDSLSMGERHGVAIAAALARDPAVLLLDEPFAALDHDGVQRLRAAIRRRLSAGRIILLTAHAEGAAVGLCSVHLRMPLPQTAGAAALAWAEEPTDPNIPTAATADAGRAVLRAQDLRVLREDGAPLLDRLTLSVAAGGRTHICGLNGAGKSTLLRCLIGAAPVAGGSVTVMDVDNPAPRDLPGRVGFLPQEPPRHFFGETVRSEIGFALTRAGLRPPDRRRRVEQAIDRFGLAPLADRPPQALSAGERRLVTLAGLVAGTPRLLLLDDPLRGLDPARAAHALAVLSDMARASGTAILSTSHNPLTGWADQTLRLQDGRLHRAA</sequence>
<name>A0A418VVP6_9PROT</name>
<dbReference type="Proteomes" id="UP000283458">
    <property type="component" value="Unassembled WGS sequence"/>
</dbReference>
<dbReference type="SMART" id="SM00382">
    <property type="entry name" value="AAA"/>
    <property type="match status" value="2"/>
</dbReference>
<evidence type="ECO:0000256" key="1">
    <source>
        <dbReference type="ARBA" id="ARBA00005417"/>
    </source>
</evidence>
<dbReference type="InterPro" id="IPR017871">
    <property type="entry name" value="ABC_transporter-like_CS"/>
</dbReference>
<evidence type="ECO:0000256" key="2">
    <source>
        <dbReference type="ARBA" id="ARBA00022448"/>
    </source>
</evidence>
<evidence type="ECO:0000256" key="4">
    <source>
        <dbReference type="ARBA" id="ARBA00022840"/>
    </source>
</evidence>
<comment type="similarity">
    <text evidence="1">Belongs to the ABC transporter superfamily.</text>
</comment>
<proteinExistence type="inferred from homology"/>
<dbReference type="EMBL" id="QYUL01000002">
    <property type="protein sequence ID" value="RJF81214.1"/>
    <property type="molecule type" value="Genomic_DNA"/>
</dbReference>
<dbReference type="OrthoDB" id="9782163at2"/>
<dbReference type="InterPro" id="IPR027417">
    <property type="entry name" value="P-loop_NTPase"/>
</dbReference>
<evidence type="ECO:0000313" key="7">
    <source>
        <dbReference type="Proteomes" id="UP000283458"/>
    </source>
</evidence>
<comment type="caution">
    <text evidence="6">The sequence shown here is derived from an EMBL/GenBank/DDBJ whole genome shotgun (WGS) entry which is preliminary data.</text>
</comment>
<dbReference type="InterPro" id="IPR050095">
    <property type="entry name" value="ECF_ABC_transporter_ATP-bd"/>
</dbReference>
<keyword evidence="3" id="KW-0547">Nucleotide-binding</keyword>
<dbReference type="GO" id="GO:0043190">
    <property type="term" value="C:ATP-binding cassette (ABC) transporter complex"/>
    <property type="evidence" value="ECO:0007669"/>
    <property type="project" value="TreeGrafter"/>
</dbReference>
<keyword evidence="4 6" id="KW-0067">ATP-binding</keyword>
<dbReference type="PANTHER" id="PTHR43553">
    <property type="entry name" value="HEAVY METAL TRANSPORTER"/>
    <property type="match status" value="1"/>
</dbReference>
<dbReference type="GO" id="GO:0042626">
    <property type="term" value="F:ATPase-coupled transmembrane transporter activity"/>
    <property type="evidence" value="ECO:0007669"/>
    <property type="project" value="TreeGrafter"/>
</dbReference>
<dbReference type="PROSITE" id="PS00211">
    <property type="entry name" value="ABC_TRANSPORTER_1"/>
    <property type="match status" value="1"/>
</dbReference>
<feature type="domain" description="ABC transporter" evidence="5">
    <location>
        <begin position="1"/>
        <end position="227"/>
    </location>
</feature>
<feature type="domain" description="ABC transporter" evidence="5">
    <location>
        <begin position="237"/>
        <end position="449"/>
    </location>
</feature>
<organism evidence="6 7">
    <name type="scientific">Azospirillum cavernae</name>
    <dbReference type="NCBI Taxonomy" id="2320860"/>
    <lineage>
        <taxon>Bacteria</taxon>
        <taxon>Pseudomonadati</taxon>
        <taxon>Pseudomonadota</taxon>
        <taxon>Alphaproteobacteria</taxon>
        <taxon>Rhodospirillales</taxon>
        <taxon>Azospirillaceae</taxon>
        <taxon>Azospirillum</taxon>
    </lineage>
</organism>
<evidence type="ECO:0000256" key="3">
    <source>
        <dbReference type="ARBA" id="ARBA00022741"/>
    </source>
</evidence>
<dbReference type="InterPro" id="IPR003593">
    <property type="entry name" value="AAA+_ATPase"/>
</dbReference>
<dbReference type="Gene3D" id="3.40.50.300">
    <property type="entry name" value="P-loop containing nucleotide triphosphate hydrolases"/>
    <property type="match status" value="2"/>
</dbReference>
<gene>
    <name evidence="6" type="ORF">D3877_13520</name>
</gene>
<dbReference type="InterPro" id="IPR003439">
    <property type="entry name" value="ABC_transporter-like_ATP-bd"/>
</dbReference>
<dbReference type="PANTHER" id="PTHR43553:SF24">
    <property type="entry name" value="ENERGY-COUPLING FACTOR TRANSPORTER ATP-BINDING PROTEIN ECFA1"/>
    <property type="match status" value="1"/>
</dbReference>
<dbReference type="RefSeq" id="WP_119831306.1">
    <property type="nucleotide sequence ID" value="NZ_QYUL01000002.1"/>
</dbReference>